<feature type="binding site" evidence="6">
    <location>
        <position position="88"/>
    </location>
    <ligand>
        <name>Mg(2+)</name>
        <dbReference type="ChEBI" id="CHEBI:18420"/>
    </ligand>
</feature>
<dbReference type="Pfam" id="PF00293">
    <property type="entry name" value="NUDIX"/>
    <property type="match status" value="1"/>
</dbReference>
<feature type="domain" description="Nudix hydrolase" evidence="7">
    <location>
        <begin position="31"/>
        <end position="159"/>
    </location>
</feature>
<dbReference type="InterPro" id="IPR024195">
    <property type="entry name" value="NUDIX_hydrolase_YfcD_pred"/>
</dbReference>
<keyword evidence="9" id="KW-1185">Reference proteome</keyword>
<dbReference type="CDD" id="cd04697">
    <property type="entry name" value="NUDIX_Hydrolase"/>
    <property type="match status" value="1"/>
</dbReference>
<dbReference type="InterPro" id="IPR015797">
    <property type="entry name" value="NUDIX_hydrolase-like_dom_sf"/>
</dbReference>
<dbReference type="KEGG" id="kus:B9G99_10065"/>
<dbReference type="PROSITE" id="PS51462">
    <property type="entry name" value="NUDIX"/>
    <property type="match status" value="1"/>
</dbReference>
<keyword evidence="4 8" id="KW-0378">Hydrolase</keyword>
<dbReference type="InterPro" id="IPR000086">
    <property type="entry name" value="NUDIX_hydrolase_dom"/>
</dbReference>
<dbReference type="PROSITE" id="PS00893">
    <property type="entry name" value="NUDIX_BOX"/>
    <property type="match status" value="1"/>
</dbReference>
<reference evidence="8 9" key="1">
    <citation type="journal article" date="2017" name="Int. J. Syst. Evol. Microbiol.">
        <title>Kushneria konosiri sp. nov., isolated from the Korean salt-fermented seafood Daemi-jeot.</title>
        <authorList>
            <person name="Yun J.H."/>
            <person name="Park S.K."/>
            <person name="Lee J.Y."/>
            <person name="Jung M.J."/>
            <person name="Bae J.W."/>
        </authorList>
    </citation>
    <scope>NUCLEOTIDE SEQUENCE [LARGE SCALE GENOMIC DNA]</scope>
    <source>
        <strain evidence="8 9">X49</strain>
    </source>
</reference>
<dbReference type="PANTHER" id="PTHR10885">
    <property type="entry name" value="ISOPENTENYL-DIPHOSPHATE DELTA-ISOMERASE"/>
    <property type="match status" value="1"/>
</dbReference>
<evidence type="ECO:0000256" key="5">
    <source>
        <dbReference type="ARBA" id="ARBA00022842"/>
    </source>
</evidence>
<dbReference type="AlphaFoldDB" id="A0A2Z2H7A0"/>
<feature type="binding site" evidence="6">
    <location>
        <position position="84"/>
    </location>
    <ligand>
        <name>Mg(2+)</name>
        <dbReference type="ChEBI" id="CHEBI:18420"/>
    </ligand>
</feature>
<name>A0A2Z2H7A0_9GAMM</name>
<proteinExistence type="inferred from homology"/>
<organism evidence="8 9">
    <name type="scientific">Kushneria konosiri</name>
    <dbReference type="NCBI Taxonomy" id="698828"/>
    <lineage>
        <taxon>Bacteria</taxon>
        <taxon>Pseudomonadati</taxon>
        <taxon>Pseudomonadota</taxon>
        <taxon>Gammaproteobacteria</taxon>
        <taxon>Oceanospirillales</taxon>
        <taxon>Halomonadaceae</taxon>
        <taxon>Kushneria</taxon>
    </lineage>
</organism>
<dbReference type="SUPFAM" id="SSF55811">
    <property type="entry name" value="Nudix"/>
    <property type="match status" value="1"/>
</dbReference>
<evidence type="ECO:0000256" key="6">
    <source>
        <dbReference type="PIRSR" id="PIRSR017340-1"/>
    </source>
</evidence>
<dbReference type="Gene3D" id="3.90.79.10">
    <property type="entry name" value="Nucleoside Triphosphate Pyrophosphohydrolase"/>
    <property type="match status" value="1"/>
</dbReference>
<dbReference type="Proteomes" id="UP000250025">
    <property type="component" value="Chromosome"/>
</dbReference>
<evidence type="ECO:0000256" key="1">
    <source>
        <dbReference type="ARBA" id="ARBA00001946"/>
    </source>
</evidence>
<dbReference type="InterPro" id="IPR020084">
    <property type="entry name" value="NUDIX_hydrolase_CS"/>
</dbReference>
<dbReference type="EMBL" id="CP021323">
    <property type="protein sequence ID" value="ARS53184.1"/>
    <property type="molecule type" value="Genomic_DNA"/>
</dbReference>
<dbReference type="PIRSF" id="PIRSF017340">
    <property type="entry name" value="Nudix_hydro"/>
    <property type="match status" value="1"/>
</dbReference>
<evidence type="ECO:0000259" key="7">
    <source>
        <dbReference type="PROSITE" id="PS51462"/>
    </source>
</evidence>
<keyword evidence="5 6" id="KW-0460">Magnesium</keyword>
<evidence type="ECO:0000256" key="4">
    <source>
        <dbReference type="ARBA" id="ARBA00022801"/>
    </source>
</evidence>
<protein>
    <submittedName>
        <fullName evidence="8">NUDIX hydrolase</fullName>
    </submittedName>
</protein>
<sequence length="165" mass="18444">MGSSRARVQIVDALNLPVGSARRCDVRRLKIWHRAVYIFVLDPHDRLCVQRRTLWKDIFPGYRDLCAGGVVDAGESMAGAARRELHEELGLSLTLNECLKLHFEAGMNAFGSVFTARYHDQPMTLQSSEVEAVEWMTLDEALAVQDATPDSRQALKALVDQGFLS</sequence>
<evidence type="ECO:0000313" key="8">
    <source>
        <dbReference type="EMBL" id="ARS53184.1"/>
    </source>
</evidence>
<dbReference type="RefSeq" id="WP_086622064.1">
    <property type="nucleotide sequence ID" value="NZ_CP021323.1"/>
</dbReference>
<evidence type="ECO:0000256" key="2">
    <source>
        <dbReference type="ARBA" id="ARBA00005582"/>
    </source>
</evidence>
<keyword evidence="3 6" id="KW-0479">Metal-binding</keyword>
<gene>
    <name evidence="8" type="ORF">B9G99_10065</name>
</gene>
<comment type="cofactor">
    <cofactor evidence="1">
        <name>Mg(2+)</name>
        <dbReference type="ChEBI" id="CHEBI:18420"/>
    </cofactor>
</comment>
<comment type="similarity">
    <text evidence="2">Belongs to the Nudix hydrolase family.</text>
</comment>
<dbReference type="OrthoDB" id="517136at2"/>
<evidence type="ECO:0000256" key="3">
    <source>
        <dbReference type="ARBA" id="ARBA00022723"/>
    </source>
</evidence>
<dbReference type="PANTHER" id="PTHR10885:SF0">
    <property type="entry name" value="ISOPENTENYL-DIPHOSPHATE DELTA-ISOMERASE"/>
    <property type="match status" value="1"/>
</dbReference>
<dbReference type="GO" id="GO:0016817">
    <property type="term" value="F:hydrolase activity, acting on acid anhydrides"/>
    <property type="evidence" value="ECO:0007669"/>
    <property type="project" value="InterPro"/>
</dbReference>
<accession>A0A2Z2H7A0</accession>
<dbReference type="GO" id="GO:0046872">
    <property type="term" value="F:metal ion binding"/>
    <property type="evidence" value="ECO:0007669"/>
    <property type="project" value="UniProtKB-KW"/>
</dbReference>
<evidence type="ECO:0000313" key="9">
    <source>
        <dbReference type="Proteomes" id="UP000250025"/>
    </source>
</evidence>